<sequence>MKELILVDGYNALNAWPSLHSLRKTNFEHARDKFLEILEEYAALRSIQMIVVFDAHLVRGGQERVEKKAHLTVVFTREHETADRFIERWLGRRPLRTHVWVATGDGVEQAMALGKGACRMPIRELYTQVQSSMVEKKQRLPRDLRDIRLDGRIEDSVRQKLEKMRRGG</sequence>
<dbReference type="EMBL" id="SLXT01000008">
    <property type="protein sequence ID" value="TCP64674.1"/>
    <property type="molecule type" value="Genomic_DNA"/>
</dbReference>
<dbReference type="InterPro" id="IPR010298">
    <property type="entry name" value="YacP-like"/>
</dbReference>
<dbReference type="CDD" id="cd10912">
    <property type="entry name" value="PIN_YacP-like"/>
    <property type="match status" value="1"/>
</dbReference>
<dbReference type="OrthoDB" id="9792160at2"/>
<name>A0A4R2RNM5_9FIRM</name>
<dbReference type="PANTHER" id="PTHR34547:SF1">
    <property type="entry name" value="YACP-LIKE NYN DOMAIN PROTEIN"/>
    <property type="match status" value="1"/>
</dbReference>
<protein>
    <recommendedName>
        <fullName evidence="3">RNA-binding protein with PIN domain</fullName>
    </recommendedName>
</protein>
<dbReference type="AlphaFoldDB" id="A0A4R2RNM5"/>
<evidence type="ECO:0000313" key="1">
    <source>
        <dbReference type="EMBL" id="TCP64674.1"/>
    </source>
</evidence>
<dbReference type="Pfam" id="PF05991">
    <property type="entry name" value="NYN_YacP"/>
    <property type="match status" value="1"/>
</dbReference>
<organism evidence="1 2">
    <name type="scientific">Heliophilum fasciatum</name>
    <dbReference type="NCBI Taxonomy" id="35700"/>
    <lineage>
        <taxon>Bacteria</taxon>
        <taxon>Bacillati</taxon>
        <taxon>Bacillota</taxon>
        <taxon>Clostridia</taxon>
        <taxon>Eubacteriales</taxon>
        <taxon>Heliobacteriaceae</taxon>
        <taxon>Heliophilum</taxon>
    </lineage>
</organism>
<dbReference type="PANTHER" id="PTHR34547">
    <property type="entry name" value="YACP-LIKE NYN DOMAIN PROTEIN"/>
    <property type="match status" value="1"/>
</dbReference>
<dbReference type="Proteomes" id="UP000294813">
    <property type="component" value="Unassembled WGS sequence"/>
</dbReference>
<reference evidence="1 2" key="1">
    <citation type="submission" date="2019-03" db="EMBL/GenBank/DDBJ databases">
        <title>Genomic Encyclopedia of Type Strains, Phase IV (KMG-IV): sequencing the most valuable type-strain genomes for metagenomic binning, comparative biology and taxonomic classification.</title>
        <authorList>
            <person name="Goeker M."/>
        </authorList>
    </citation>
    <scope>NUCLEOTIDE SEQUENCE [LARGE SCALE GENOMIC DNA]</scope>
    <source>
        <strain evidence="1 2">DSM 11170</strain>
    </source>
</reference>
<proteinExistence type="predicted"/>
<gene>
    <name evidence="1" type="ORF">EDD73_10827</name>
</gene>
<evidence type="ECO:0008006" key="3">
    <source>
        <dbReference type="Google" id="ProtNLM"/>
    </source>
</evidence>
<keyword evidence="2" id="KW-1185">Reference proteome</keyword>
<comment type="caution">
    <text evidence="1">The sequence shown here is derived from an EMBL/GenBank/DDBJ whole genome shotgun (WGS) entry which is preliminary data.</text>
</comment>
<evidence type="ECO:0000313" key="2">
    <source>
        <dbReference type="Proteomes" id="UP000294813"/>
    </source>
</evidence>
<accession>A0A4R2RNM5</accession>
<dbReference type="RefSeq" id="WP_131918817.1">
    <property type="nucleotide sequence ID" value="NZ_JAOQNU010000008.1"/>
</dbReference>